<keyword evidence="1" id="KW-0472">Membrane</keyword>
<evidence type="ECO:0008006" key="4">
    <source>
        <dbReference type="Google" id="ProtNLM"/>
    </source>
</evidence>
<keyword evidence="3" id="KW-1185">Reference proteome</keyword>
<keyword evidence="1" id="KW-1133">Transmembrane helix</keyword>
<evidence type="ECO:0000313" key="3">
    <source>
        <dbReference type="Proteomes" id="UP001234798"/>
    </source>
</evidence>
<sequence>MSRHFQEFFLLAHLIEQMLEPLLWGMVAFTLAMLRVAPLQGWRAVIVAGISAGMVFDTIQFRVGPPRLWDTLVVESIVAALLAGAVLETAFHLFQRLRAARRA</sequence>
<dbReference type="RefSeq" id="WP_306944538.1">
    <property type="nucleotide sequence ID" value="NZ_CP132976.1"/>
</dbReference>
<feature type="transmembrane region" description="Helical" evidence="1">
    <location>
        <begin position="18"/>
        <end position="37"/>
    </location>
</feature>
<reference evidence="2 3" key="1">
    <citation type="submission" date="2023-08" db="EMBL/GenBank/DDBJ databases">
        <title>Achromobacter seleniivolatilans sp. nov., isolated from seleniferous soil.</title>
        <authorList>
            <person name="Zhang S."/>
            <person name="Li K."/>
            <person name="Peng J."/>
            <person name="Zhao Q."/>
            <person name="Wang H."/>
            <person name="Guo Y."/>
        </authorList>
    </citation>
    <scope>NUCLEOTIDE SEQUENCE [LARGE SCALE GENOMIC DNA]</scope>
    <source>
        <strain evidence="2 3">R39</strain>
    </source>
</reference>
<accession>A0ABY9M1R7</accession>
<organism evidence="2 3">
    <name type="scientific">Achromobacter seleniivolatilans</name>
    <dbReference type="NCBI Taxonomy" id="3047478"/>
    <lineage>
        <taxon>Bacteria</taxon>
        <taxon>Pseudomonadati</taxon>
        <taxon>Pseudomonadota</taxon>
        <taxon>Betaproteobacteria</taxon>
        <taxon>Burkholderiales</taxon>
        <taxon>Alcaligenaceae</taxon>
        <taxon>Achromobacter</taxon>
    </lineage>
</organism>
<dbReference type="Proteomes" id="UP001234798">
    <property type="component" value="Chromosome"/>
</dbReference>
<proteinExistence type="predicted"/>
<dbReference type="EMBL" id="CP132976">
    <property type="protein sequence ID" value="WMD20946.1"/>
    <property type="molecule type" value="Genomic_DNA"/>
</dbReference>
<gene>
    <name evidence="2" type="ORF">RAS12_00815</name>
</gene>
<feature type="transmembrane region" description="Helical" evidence="1">
    <location>
        <begin position="73"/>
        <end position="94"/>
    </location>
</feature>
<protein>
    <recommendedName>
        <fullName evidence="4">VanZ-like domain-containing protein</fullName>
    </recommendedName>
</protein>
<feature type="transmembrane region" description="Helical" evidence="1">
    <location>
        <begin position="44"/>
        <end position="61"/>
    </location>
</feature>
<evidence type="ECO:0000256" key="1">
    <source>
        <dbReference type="SAM" id="Phobius"/>
    </source>
</evidence>
<keyword evidence="1" id="KW-0812">Transmembrane</keyword>
<evidence type="ECO:0000313" key="2">
    <source>
        <dbReference type="EMBL" id="WMD20946.1"/>
    </source>
</evidence>
<name>A0ABY9M1R7_9BURK</name>